<organism evidence="1 2">
    <name type="scientific">Mycoemilia scoparia</name>
    <dbReference type="NCBI Taxonomy" id="417184"/>
    <lineage>
        <taxon>Eukaryota</taxon>
        <taxon>Fungi</taxon>
        <taxon>Fungi incertae sedis</taxon>
        <taxon>Zoopagomycota</taxon>
        <taxon>Kickxellomycotina</taxon>
        <taxon>Kickxellomycetes</taxon>
        <taxon>Kickxellales</taxon>
        <taxon>Kickxellaceae</taxon>
        <taxon>Mycoemilia</taxon>
    </lineage>
</organism>
<comment type="caution">
    <text evidence="1">The sequence shown here is derived from an EMBL/GenBank/DDBJ whole genome shotgun (WGS) entry which is preliminary data.</text>
</comment>
<proteinExistence type="predicted"/>
<evidence type="ECO:0000313" key="1">
    <source>
        <dbReference type="EMBL" id="KAJ1914345.1"/>
    </source>
</evidence>
<sequence>MKFYRQTTTAVATTQLFLAIFFCIFQYAALEVNAKPLFGSSGSKHDGGNKPSLLCRGVHKIPAVGSPLSKLLRCPQEEHRGLFGKLVGLIKGDNGGGKDKHGGGGHYGKHDDSGSMVTAVNGTFVTVSKDPNEDSAPRGLVAIHNIIDNLLDQVHNFNENYESRFGGANNGGGSGGPTATAKA</sequence>
<reference evidence="1" key="1">
    <citation type="submission" date="2022-07" db="EMBL/GenBank/DDBJ databases">
        <title>Phylogenomic reconstructions and comparative analyses of Kickxellomycotina fungi.</title>
        <authorList>
            <person name="Reynolds N.K."/>
            <person name="Stajich J.E."/>
            <person name="Barry K."/>
            <person name="Grigoriev I.V."/>
            <person name="Crous P."/>
            <person name="Smith M.E."/>
        </authorList>
    </citation>
    <scope>NUCLEOTIDE SEQUENCE</scope>
    <source>
        <strain evidence="1">NBRC 100468</strain>
    </source>
</reference>
<dbReference type="Proteomes" id="UP001150538">
    <property type="component" value="Unassembled WGS sequence"/>
</dbReference>
<dbReference type="AlphaFoldDB" id="A0A9W7ZZW0"/>
<dbReference type="EMBL" id="JANBPU010000203">
    <property type="protein sequence ID" value="KAJ1914345.1"/>
    <property type="molecule type" value="Genomic_DNA"/>
</dbReference>
<accession>A0A9W7ZZW0</accession>
<keyword evidence="2" id="KW-1185">Reference proteome</keyword>
<protein>
    <submittedName>
        <fullName evidence="1">Uncharacterized protein</fullName>
    </submittedName>
</protein>
<evidence type="ECO:0000313" key="2">
    <source>
        <dbReference type="Proteomes" id="UP001150538"/>
    </source>
</evidence>
<gene>
    <name evidence="1" type="ORF">H4219_004836</name>
</gene>
<name>A0A9W7ZZW0_9FUNG</name>